<dbReference type="Proteomes" id="UP000838412">
    <property type="component" value="Chromosome 11"/>
</dbReference>
<organism evidence="1 2">
    <name type="scientific">Branchiostoma lanceolatum</name>
    <name type="common">Common lancelet</name>
    <name type="synonym">Amphioxus lanceolatum</name>
    <dbReference type="NCBI Taxonomy" id="7740"/>
    <lineage>
        <taxon>Eukaryota</taxon>
        <taxon>Metazoa</taxon>
        <taxon>Chordata</taxon>
        <taxon>Cephalochordata</taxon>
        <taxon>Leptocardii</taxon>
        <taxon>Amphioxiformes</taxon>
        <taxon>Branchiostomatidae</taxon>
        <taxon>Branchiostoma</taxon>
    </lineage>
</organism>
<proteinExistence type="predicted"/>
<dbReference type="OrthoDB" id="10518616at2759"/>
<name>A0A8J9W076_BRALA</name>
<protein>
    <submittedName>
        <fullName evidence="1">Hypp6006 protein</fullName>
    </submittedName>
</protein>
<evidence type="ECO:0000313" key="1">
    <source>
        <dbReference type="EMBL" id="CAH1240392.1"/>
    </source>
</evidence>
<evidence type="ECO:0000313" key="2">
    <source>
        <dbReference type="Proteomes" id="UP000838412"/>
    </source>
</evidence>
<gene>
    <name evidence="1" type="primary">Hypp6006</name>
    <name evidence="1" type="ORF">BLAG_LOCUS4368</name>
</gene>
<dbReference type="AlphaFoldDB" id="A0A8J9W076"/>
<dbReference type="EMBL" id="OV696696">
    <property type="protein sequence ID" value="CAH1240392.1"/>
    <property type="molecule type" value="Genomic_DNA"/>
</dbReference>
<reference evidence="1" key="1">
    <citation type="submission" date="2022-01" db="EMBL/GenBank/DDBJ databases">
        <authorList>
            <person name="Braso-Vives M."/>
        </authorList>
    </citation>
    <scope>NUCLEOTIDE SEQUENCE</scope>
</reference>
<sequence length="66" mass="7321">MLVQSSLIVHETKREKESAELVSGEISLGTDMGLIAVRLAVERGTTVLYVGSDSNPRVYDRLMQDR</sequence>
<accession>A0A8J9W076</accession>
<keyword evidence="2" id="KW-1185">Reference proteome</keyword>